<feature type="signal peptide" evidence="1">
    <location>
        <begin position="1"/>
        <end position="21"/>
    </location>
</feature>
<gene>
    <name evidence="2" type="ORF">MELLADRAFT_108155</name>
</gene>
<sequence length="424" mass="46491">MLIKTLLQFALLLKLEVSAHSFIFAIDGANGIRSPAFGSRFTLRGSLHQNTGIIKDEEISSRQVGPCGKIFGSEHMPPFNIDLDHELNLAEVSGIPSASDDGELVMSMYVHNRDGAGPFKCEYSPDASLKSFEPMNITQQVEGVRGINEAAKTYVYPLRAAFFSNSTCTGGKSGDVCVMRCRNEIGFGSCAAVKLSPSSHLVPAPLNFSSSTADPNNDTMSGLNATNANSTSELNTTTASDLNNITRSDLNDTLNSSSNMTQDGMNSSQTLETNSSDFNFLNESLPFGNLLVQNSTDQPIEPKKVELQNQDQLLTAMEAINQKLKDIEEGLNVSQIMKTTSTNSTLPNESLPETLTVNNQTETPTEPIEVQKVELQNPDQLLTAMEAINKKEQKPQEEKEIKRTFLRKRSLPRLLRQRKSGLDY</sequence>
<keyword evidence="1" id="KW-0732">Signal</keyword>
<accession>F4RS52</accession>
<evidence type="ECO:0000256" key="1">
    <source>
        <dbReference type="SAM" id="SignalP"/>
    </source>
</evidence>
<name>F4RS52_MELLP</name>
<organism evidence="3">
    <name type="scientific">Melampsora larici-populina (strain 98AG31 / pathotype 3-4-7)</name>
    <name type="common">Poplar leaf rust fungus</name>
    <dbReference type="NCBI Taxonomy" id="747676"/>
    <lineage>
        <taxon>Eukaryota</taxon>
        <taxon>Fungi</taxon>
        <taxon>Dikarya</taxon>
        <taxon>Basidiomycota</taxon>
        <taxon>Pucciniomycotina</taxon>
        <taxon>Pucciniomycetes</taxon>
        <taxon>Pucciniales</taxon>
        <taxon>Melampsoraceae</taxon>
        <taxon>Melampsora</taxon>
    </lineage>
</organism>
<protein>
    <recommendedName>
        <fullName evidence="4">Secreted protein</fullName>
    </recommendedName>
</protein>
<dbReference type="InterPro" id="IPR021476">
    <property type="entry name" value="Egh16-like"/>
</dbReference>
<dbReference type="HOGENOM" id="CLU_647375_0_0_1"/>
<dbReference type="Pfam" id="PF11327">
    <property type="entry name" value="Egh16-like"/>
    <property type="match status" value="1"/>
</dbReference>
<reference evidence="3" key="1">
    <citation type="journal article" date="2011" name="Proc. Natl. Acad. Sci. U.S.A.">
        <title>Obligate biotrophy features unraveled by the genomic analysis of rust fungi.</title>
        <authorList>
            <person name="Duplessis S."/>
            <person name="Cuomo C.A."/>
            <person name="Lin Y.-C."/>
            <person name="Aerts A."/>
            <person name="Tisserant E."/>
            <person name="Veneault-Fourrey C."/>
            <person name="Joly D.L."/>
            <person name="Hacquard S."/>
            <person name="Amselem J."/>
            <person name="Cantarel B.L."/>
            <person name="Chiu R."/>
            <person name="Coutinho P.M."/>
            <person name="Feau N."/>
            <person name="Field M."/>
            <person name="Frey P."/>
            <person name="Gelhaye E."/>
            <person name="Goldberg J."/>
            <person name="Grabherr M.G."/>
            <person name="Kodira C.D."/>
            <person name="Kohler A."/>
            <person name="Kuees U."/>
            <person name="Lindquist E.A."/>
            <person name="Lucas S.M."/>
            <person name="Mago R."/>
            <person name="Mauceli E."/>
            <person name="Morin E."/>
            <person name="Murat C."/>
            <person name="Pangilinan J.L."/>
            <person name="Park R."/>
            <person name="Pearson M."/>
            <person name="Quesneville H."/>
            <person name="Rouhier N."/>
            <person name="Sakthikumar S."/>
            <person name="Salamov A.A."/>
            <person name="Schmutz J."/>
            <person name="Selles B."/>
            <person name="Shapiro H."/>
            <person name="Tanguay P."/>
            <person name="Tuskan G.A."/>
            <person name="Henrissat B."/>
            <person name="Van de Peer Y."/>
            <person name="Rouze P."/>
            <person name="Ellis J.G."/>
            <person name="Dodds P.N."/>
            <person name="Schein J.E."/>
            <person name="Zhong S."/>
            <person name="Hamelin R.C."/>
            <person name="Grigoriev I.V."/>
            <person name="Szabo L.J."/>
            <person name="Martin F."/>
        </authorList>
    </citation>
    <scope>NUCLEOTIDE SEQUENCE [LARGE SCALE GENOMIC DNA]</scope>
    <source>
        <strain evidence="3">98AG31 / pathotype 3-4-7</strain>
    </source>
</reference>
<dbReference type="PANTHER" id="PTHR34618:SF1">
    <property type="entry name" value="SECRETED PROTEIN"/>
    <property type="match status" value="1"/>
</dbReference>
<dbReference type="InParanoid" id="F4RS52"/>
<dbReference type="RefSeq" id="XP_007411885.1">
    <property type="nucleotide sequence ID" value="XM_007411823.1"/>
</dbReference>
<evidence type="ECO:0000313" key="3">
    <source>
        <dbReference type="Proteomes" id="UP000001072"/>
    </source>
</evidence>
<evidence type="ECO:0008006" key="4">
    <source>
        <dbReference type="Google" id="ProtNLM"/>
    </source>
</evidence>
<dbReference type="EMBL" id="GL883116">
    <property type="protein sequence ID" value="EGG04794.1"/>
    <property type="molecule type" value="Genomic_DNA"/>
</dbReference>
<keyword evidence="3" id="KW-1185">Reference proteome</keyword>
<dbReference type="AlphaFoldDB" id="F4RS52"/>
<dbReference type="KEGG" id="mlr:MELLADRAFT_108155"/>
<feature type="chain" id="PRO_5003315497" description="Secreted protein" evidence="1">
    <location>
        <begin position="22"/>
        <end position="424"/>
    </location>
</feature>
<dbReference type="VEuPathDB" id="FungiDB:MELLADRAFT_108155"/>
<evidence type="ECO:0000313" key="2">
    <source>
        <dbReference type="EMBL" id="EGG04794.1"/>
    </source>
</evidence>
<proteinExistence type="predicted"/>
<dbReference type="OrthoDB" id="3241054at2759"/>
<dbReference type="PANTHER" id="PTHR34618">
    <property type="entry name" value="SURFACE PROTEIN MAS1, PUTATIVE-RELATED"/>
    <property type="match status" value="1"/>
</dbReference>
<dbReference type="GeneID" id="18923393"/>
<dbReference type="Proteomes" id="UP000001072">
    <property type="component" value="Unassembled WGS sequence"/>
</dbReference>